<feature type="signal peptide" evidence="9">
    <location>
        <begin position="1"/>
        <end position="26"/>
    </location>
</feature>
<keyword evidence="11" id="KW-1185">Reference proteome</keyword>
<keyword evidence="5 9" id="KW-0378">Hydrolase</keyword>
<evidence type="ECO:0000313" key="10">
    <source>
        <dbReference type="EMBL" id="CAJ99755.1"/>
    </source>
</evidence>
<comment type="catalytic activity">
    <reaction evidence="1 9">
        <text>a beta-lactam + H2O = a substituted beta-amino acid</text>
        <dbReference type="Rhea" id="RHEA:20401"/>
        <dbReference type="ChEBI" id="CHEBI:15377"/>
        <dbReference type="ChEBI" id="CHEBI:35627"/>
        <dbReference type="ChEBI" id="CHEBI:140347"/>
        <dbReference type="EC" id="3.5.2.6"/>
    </reaction>
</comment>
<reference evidence="10 11" key="1">
    <citation type="journal article" date="2006" name="PLoS Genet.">
        <title>Who ate whom? Adaptive Helicobacter genomic changes that accompanied a host jump from early humans to large felines.</title>
        <authorList>
            <person name="Eppinger M."/>
            <person name="Baar C."/>
            <person name="Linz B."/>
            <person name="Raddatz G."/>
            <person name="Lanz C."/>
            <person name="Keller H."/>
            <person name="Morelli G."/>
            <person name="Gressmann H."/>
            <person name="Achtman M."/>
            <person name="Schuster S.C."/>
        </authorList>
    </citation>
    <scope>NUCLEOTIDE SEQUENCE [LARGE SCALE GENOMIC DNA]</scope>
    <source>
        <strain evidence="10 11">Sheeba</strain>
    </source>
</reference>
<dbReference type="Proteomes" id="UP000000775">
    <property type="component" value="Chromosome"/>
</dbReference>
<dbReference type="InterPro" id="IPR011990">
    <property type="entry name" value="TPR-like_helical_dom_sf"/>
</dbReference>
<dbReference type="Gene3D" id="1.25.40.10">
    <property type="entry name" value="Tetratricopeptide repeat domain"/>
    <property type="match status" value="1"/>
</dbReference>
<evidence type="ECO:0000256" key="1">
    <source>
        <dbReference type="ARBA" id="ARBA00001526"/>
    </source>
</evidence>
<protein>
    <recommendedName>
        <fullName evidence="3 9">Beta-lactamase</fullName>
        <ecNumber evidence="3 9">3.5.2.6</ecNumber>
    </recommendedName>
</protein>
<evidence type="ECO:0000256" key="6">
    <source>
        <dbReference type="ARBA" id="ARBA00022803"/>
    </source>
</evidence>
<comment type="similarity">
    <text evidence="2 9">Belongs to the hcp beta-lactamase family.</text>
</comment>
<dbReference type="SMART" id="SM00671">
    <property type="entry name" value="SEL1"/>
    <property type="match status" value="4"/>
</dbReference>
<proteinExistence type="inferred from homology"/>
<dbReference type="HOGENOM" id="CLU_000288_36_7_7"/>
<dbReference type="PANTHER" id="PTHR13891:SF1">
    <property type="entry name" value="CYTOCHROME C OXIDASE ASSEMBLY FACTOR 7"/>
    <property type="match status" value="1"/>
</dbReference>
<evidence type="ECO:0000256" key="4">
    <source>
        <dbReference type="ARBA" id="ARBA00022737"/>
    </source>
</evidence>
<evidence type="ECO:0000256" key="3">
    <source>
        <dbReference type="ARBA" id="ARBA00012865"/>
    </source>
</evidence>
<evidence type="ECO:0000256" key="7">
    <source>
        <dbReference type="ARBA" id="ARBA00023157"/>
    </source>
</evidence>
<dbReference type="eggNOG" id="COG0790">
    <property type="taxonomic scope" value="Bacteria"/>
</dbReference>
<dbReference type="OrthoDB" id="5330140at2"/>
<sequence length="209" mass="23114">MLGNFKKAIFRVLCLGCAVMGGGLMASQTPKELFDWGVESNKARNFTQAKKYFEKACNLNYAEGCFGLGILYIHKDFGEKNYKKALALMTKGCELNYAVGCSFLGTLYQNGNGVKKDLKKAFASYTKACGLKEGYGCLRLGEMQRSGEGVVKNLKQAMKTLKKGCELKNEMACMGYGVVELEIRQERCKLGDEVACYTLEPLLDSMDSK</sequence>
<feature type="chain" id="PRO_5023965893" description="Beta-lactamase" evidence="9">
    <location>
        <begin position="27"/>
        <end position="209"/>
    </location>
</feature>
<gene>
    <name evidence="10" type="ordered locus">Hac_0984</name>
</gene>
<dbReference type="GO" id="GO:0008800">
    <property type="term" value="F:beta-lactamase activity"/>
    <property type="evidence" value="ECO:0007669"/>
    <property type="project" value="UniProtKB-UniRule"/>
</dbReference>
<dbReference type="KEGG" id="hac:Hac_0984"/>
<evidence type="ECO:0000256" key="5">
    <source>
        <dbReference type="ARBA" id="ARBA00022801"/>
    </source>
</evidence>
<evidence type="ECO:0000256" key="8">
    <source>
        <dbReference type="ARBA" id="ARBA00023251"/>
    </source>
</evidence>
<evidence type="ECO:0000313" key="11">
    <source>
        <dbReference type="Proteomes" id="UP000000775"/>
    </source>
</evidence>
<dbReference type="InterPro" id="IPR006597">
    <property type="entry name" value="Sel1-like"/>
</dbReference>
<organism evidence="10 11">
    <name type="scientific">Helicobacter acinonychis (strain Sheeba)</name>
    <dbReference type="NCBI Taxonomy" id="382638"/>
    <lineage>
        <taxon>Bacteria</taxon>
        <taxon>Pseudomonadati</taxon>
        <taxon>Campylobacterota</taxon>
        <taxon>Epsilonproteobacteria</taxon>
        <taxon>Campylobacterales</taxon>
        <taxon>Helicobacteraceae</taxon>
        <taxon>Helicobacter</taxon>
    </lineage>
</organism>
<comment type="function">
    <text evidence="9">Hydrolyzes 6-aminopenicillinic acid and 7-aminocephalosporanic acid (ACA) derivatives.</text>
</comment>
<dbReference type="Pfam" id="PF08238">
    <property type="entry name" value="Sel1"/>
    <property type="match status" value="4"/>
</dbReference>
<keyword evidence="4" id="KW-0677">Repeat</keyword>
<accession>Q17X71</accession>
<dbReference type="EMBL" id="AM260522">
    <property type="protein sequence ID" value="CAJ99755.1"/>
    <property type="molecule type" value="Genomic_DNA"/>
</dbReference>
<dbReference type="GO" id="GO:0046677">
    <property type="term" value="P:response to antibiotic"/>
    <property type="evidence" value="ECO:0007669"/>
    <property type="project" value="UniProtKB-KW"/>
</dbReference>
<dbReference type="PANTHER" id="PTHR13891">
    <property type="entry name" value="CYTOCHROME C OXIDASE ASSEMBLY FACTOR 7"/>
    <property type="match status" value="1"/>
</dbReference>
<name>Q17X71_HELAH</name>
<dbReference type="STRING" id="382638.Hac_0984"/>
<dbReference type="SUPFAM" id="SSF81901">
    <property type="entry name" value="HCP-like"/>
    <property type="match status" value="1"/>
</dbReference>
<dbReference type="InterPro" id="IPR040239">
    <property type="entry name" value="HcpB-like"/>
</dbReference>
<dbReference type="AlphaFoldDB" id="Q17X71"/>
<keyword evidence="7" id="KW-1015">Disulfide bond</keyword>
<dbReference type="GO" id="GO:0005576">
    <property type="term" value="C:extracellular region"/>
    <property type="evidence" value="ECO:0007669"/>
    <property type="project" value="UniProtKB-SubCell"/>
</dbReference>
<dbReference type="EC" id="3.5.2.6" evidence="3 9"/>
<keyword evidence="6" id="KW-0802">TPR repeat</keyword>
<keyword evidence="9" id="KW-0732">Signal</keyword>
<evidence type="ECO:0000256" key="9">
    <source>
        <dbReference type="RuleBase" id="RU366075"/>
    </source>
</evidence>
<evidence type="ECO:0000256" key="2">
    <source>
        <dbReference type="ARBA" id="ARBA00008486"/>
    </source>
</evidence>
<keyword evidence="8" id="KW-0046">Antibiotic resistance</keyword>
<keyword evidence="9" id="KW-0964">Secreted</keyword>
<comment type="subcellular location">
    <subcellularLocation>
        <location evidence="9">Secreted</location>
    </subcellularLocation>
</comment>